<dbReference type="AlphaFoldDB" id="A0A9W9ZCC6"/>
<evidence type="ECO:0000256" key="1">
    <source>
        <dbReference type="SAM" id="MobiDB-lite"/>
    </source>
</evidence>
<proteinExistence type="predicted"/>
<gene>
    <name evidence="2" type="ORF">OS493_028944</name>
</gene>
<sequence length="438" mass="48813">MIKMNIANFLTQWKDVEYNGTKLIPQCAVDEINKLLIHVEKGCLSDIPPLHCLECSFISGMKNSYQQKKKIRVIPPIESHFTSIGKTSEGGNELFEIIDHFDFPGIDGMEGAGDSDVSQENSAADMVEKANSYLHLDHSSDLSSDEDECCSGEDSSSQPQVSFSESHRNRVLSSSKYMEELCSYIQSVGQFEKFQPKIVMFAQSSLAVLNSVLPNKRESSSLDSVLANYNMARVHSATNGNCFFLSVAYALEHNIISNQSTSNDVIKHLDALGLTNSSDKSGISLSLRKLVVEEWITHSDSYKPFQTGDQTFEDEAKAFLNDGHFATDLGNSMPLAMANGTMMLSLKYHTQSHPVKLKNLMKCRTKVCAVDVDKVQKRMRRPLCHVTNLKKGASASKGSEVAQTSVNAWAVKTHMEIFFIKNRKRDQSQVQEKGDQQR</sequence>
<keyword evidence="3" id="KW-1185">Reference proteome</keyword>
<organism evidence="2 3">
    <name type="scientific">Desmophyllum pertusum</name>
    <dbReference type="NCBI Taxonomy" id="174260"/>
    <lineage>
        <taxon>Eukaryota</taxon>
        <taxon>Metazoa</taxon>
        <taxon>Cnidaria</taxon>
        <taxon>Anthozoa</taxon>
        <taxon>Hexacorallia</taxon>
        <taxon>Scleractinia</taxon>
        <taxon>Caryophylliina</taxon>
        <taxon>Caryophylliidae</taxon>
        <taxon>Desmophyllum</taxon>
    </lineage>
</organism>
<feature type="region of interest" description="Disordered" evidence="1">
    <location>
        <begin position="138"/>
        <end position="167"/>
    </location>
</feature>
<dbReference type="InterPro" id="IPR038765">
    <property type="entry name" value="Papain-like_cys_pep_sf"/>
</dbReference>
<dbReference type="CDD" id="cd22744">
    <property type="entry name" value="OTU"/>
    <property type="match status" value="1"/>
</dbReference>
<name>A0A9W9ZCC6_9CNID</name>
<evidence type="ECO:0000313" key="3">
    <source>
        <dbReference type="Proteomes" id="UP001163046"/>
    </source>
</evidence>
<dbReference type="Gene3D" id="3.90.70.80">
    <property type="match status" value="1"/>
</dbReference>
<evidence type="ECO:0000313" key="2">
    <source>
        <dbReference type="EMBL" id="KAJ7377499.1"/>
    </source>
</evidence>
<feature type="compositionally biased region" description="Low complexity" evidence="1">
    <location>
        <begin position="152"/>
        <end position="164"/>
    </location>
</feature>
<dbReference type="SUPFAM" id="SSF54001">
    <property type="entry name" value="Cysteine proteinases"/>
    <property type="match status" value="1"/>
</dbReference>
<comment type="caution">
    <text evidence="2">The sequence shown here is derived from an EMBL/GenBank/DDBJ whole genome shotgun (WGS) entry which is preliminary data.</text>
</comment>
<dbReference type="EMBL" id="MU826378">
    <property type="protein sequence ID" value="KAJ7377499.1"/>
    <property type="molecule type" value="Genomic_DNA"/>
</dbReference>
<reference evidence="2" key="1">
    <citation type="submission" date="2023-01" db="EMBL/GenBank/DDBJ databases">
        <title>Genome assembly of the deep-sea coral Lophelia pertusa.</title>
        <authorList>
            <person name="Herrera S."/>
            <person name="Cordes E."/>
        </authorList>
    </citation>
    <scope>NUCLEOTIDE SEQUENCE</scope>
    <source>
        <strain evidence="2">USNM1676648</strain>
        <tissue evidence="2">Polyp</tissue>
    </source>
</reference>
<dbReference type="Proteomes" id="UP001163046">
    <property type="component" value="Unassembled WGS sequence"/>
</dbReference>
<accession>A0A9W9ZCC6</accession>
<protein>
    <submittedName>
        <fullName evidence="2">Uncharacterized protein</fullName>
    </submittedName>
</protein>